<evidence type="ECO:0000313" key="1">
    <source>
        <dbReference type="EMBL" id="KAJ7694428.1"/>
    </source>
</evidence>
<keyword evidence="2" id="KW-1185">Reference proteome</keyword>
<dbReference type="EMBL" id="JARKIE010000042">
    <property type="protein sequence ID" value="KAJ7694428.1"/>
    <property type="molecule type" value="Genomic_DNA"/>
</dbReference>
<organism evidence="1 2">
    <name type="scientific">Mycena rosella</name>
    <name type="common">Pink bonnet</name>
    <name type="synonym">Agaricus rosellus</name>
    <dbReference type="NCBI Taxonomy" id="1033263"/>
    <lineage>
        <taxon>Eukaryota</taxon>
        <taxon>Fungi</taxon>
        <taxon>Dikarya</taxon>
        <taxon>Basidiomycota</taxon>
        <taxon>Agaricomycotina</taxon>
        <taxon>Agaricomycetes</taxon>
        <taxon>Agaricomycetidae</taxon>
        <taxon>Agaricales</taxon>
        <taxon>Marasmiineae</taxon>
        <taxon>Mycenaceae</taxon>
        <taxon>Mycena</taxon>
    </lineage>
</organism>
<name>A0AAD7DLZ9_MYCRO</name>
<comment type="caution">
    <text evidence="1">The sequence shown here is derived from an EMBL/GenBank/DDBJ whole genome shotgun (WGS) entry which is preliminary data.</text>
</comment>
<sequence>MSAFASVNLEVKVGSRLAHARAHRANACPRAITRRSPSSAKSKPPHATWLARLPFYSGSISRRRGCVCGHLPKSELLFDQLAADPMDCTSTQWAMSAVYLWFTSLLPWDKMYGRAAVWRAAIWLGRKRRDVGIFRARPVSGGGGDTVGINVAEIPSGHYTVPGKISQLKVGGLDKSIPKN</sequence>
<reference evidence="1" key="1">
    <citation type="submission" date="2023-03" db="EMBL/GenBank/DDBJ databases">
        <title>Massive genome expansion in bonnet fungi (Mycena s.s.) driven by repeated elements and novel gene families across ecological guilds.</title>
        <authorList>
            <consortium name="Lawrence Berkeley National Laboratory"/>
            <person name="Harder C.B."/>
            <person name="Miyauchi S."/>
            <person name="Viragh M."/>
            <person name="Kuo A."/>
            <person name="Thoen E."/>
            <person name="Andreopoulos B."/>
            <person name="Lu D."/>
            <person name="Skrede I."/>
            <person name="Drula E."/>
            <person name="Henrissat B."/>
            <person name="Morin E."/>
            <person name="Kohler A."/>
            <person name="Barry K."/>
            <person name="LaButti K."/>
            <person name="Morin E."/>
            <person name="Salamov A."/>
            <person name="Lipzen A."/>
            <person name="Mereny Z."/>
            <person name="Hegedus B."/>
            <person name="Baldrian P."/>
            <person name="Stursova M."/>
            <person name="Weitz H."/>
            <person name="Taylor A."/>
            <person name="Grigoriev I.V."/>
            <person name="Nagy L.G."/>
            <person name="Martin F."/>
            <person name="Kauserud H."/>
        </authorList>
    </citation>
    <scope>NUCLEOTIDE SEQUENCE</scope>
    <source>
        <strain evidence="1">CBHHK067</strain>
    </source>
</reference>
<accession>A0AAD7DLZ9</accession>
<dbReference type="Proteomes" id="UP001221757">
    <property type="component" value="Unassembled WGS sequence"/>
</dbReference>
<protein>
    <submittedName>
        <fullName evidence="1">Uncharacterized protein</fullName>
    </submittedName>
</protein>
<gene>
    <name evidence="1" type="ORF">B0H17DRAFT_1132051</name>
</gene>
<dbReference type="AlphaFoldDB" id="A0AAD7DLZ9"/>
<evidence type="ECO:0000313" key="2">
    <source>
        <dbReference type="Proteomes" id="UP001221757"/>
    </source>
</evidence>
<proteinExistence type="predicted"/>